<accession>A0A1X7U4R4</accession>
<proteinExistence type="predicted"/>
<dbReference type="EnsemblMetazoa" id="Aqu2.1.22529_001">
    <property type="protein sequence ID" value="Aqu2.1.22529_001"/>
    <property type="gene ID" value="Aqu2.1.22529"/>
</dbReference>
<protein>
    <submittedName>
        <fullName evidence="1">Uncharacterized protein</fullName>
    </submittedName>
</protein>
<dbReference type="GO" id="GO:0007129">
    <property type="term" value="P:homologous chromosome pairing at meiosis"/>
    <property type="evidence" value="ECO:0007669"/>
    <property type="project" value="TreeGrafter"/>
</dbReference>
<reference evidence="1" key="1">
    <citation type="submission" date="2017-05" db="UniProtKB">
        <authorList>
            <consortium name="EnsemblMetazoa"/>
        </authorList>
    </citation>
    <scope>IDENTIFICATION</scope>
</reference>
<dbReference type="GO" id="GO:0005637">
    <property type="term" value="C:nuclear inner membrane"/>
    <property type="evidence" value="ECO:0007669"/>
    <property type="project" value="TreeGrafter"/>
</dbReference>
<dbReference type="PANTHER" id="PTHR35345">
    <property type="entry name" value="TELOMERE REPEATS-BINDING BOUQUET FORMATION PROTEIN 2"/>
    <property type="match status" value="1"/>
</dbReference>
<name>A0A1X7U4R4_AMPQE</name>
<organism evidence="1">
    <name type="scientific">Amphimedon queenslandica</name>
    <name type="common">Sponge</name>
    <dbReference type="NCBI Taxonomy" id="400682"/>
    <lineage>
        <taxon>Eukaryota</taxon>
        <taxon>Metazoa</taxon>
        <taxon>Porifera</taxon>
        <taxon>Demospongiae</taxon>
        <taxon>Heteroscleromorpha</taxon>
        <taxon>Haplosclerida</taxon>
        <taxon>Niphatidae</taxon>
        <taxon>Amphimedon</taxon>
    </lineage>
</organism>
<dbReference type="InParanoid" id="A0A1X7U4R4"/>
<dbReference type="GO" id="GO:0070197">
    <property type="term" value="P:meiotic attachment of telomere to nuclear envelope"/>
    <property type="evidence" value="ECO:0007669"/>
    <property type="project" value="TreeGrafter"/>
</dbReference>
<sequence length="190" mass="21265">MIQQQYIMAASRAASAGPFLHCTAWFSSSVDQETIRLWKQYGGACSDCSTAQYLFGTGPDDRDVIQVYSNSFGIAVFKSEWIHQVIESNKDKGHTNIAQFLIIPSPKEEEGAPEPAVFGNPELFKSAHYVKKKQKTINQPLYITIDPKATGTRLRHVNDIGAGAKSVRFLDFGEAKHIMLRRKKINEDKS</sequence>
<dbReference type="InterPro" id="IPR028065">
    <property type="entry name" value="TERB2"/>
</dbReference>
<dbReference type="OrthoDB" id="5278943at2759"/>
<dbReference type="AlphaFoldDB" id="A0A1X7U4R4"/>
<dbReference type="PANTHER" id="PTHR35345:SF1">
    <property type="entry name" value="TELOMERE REPEATS-BINDING BOUQUET FORMATION PROTEIN 2"/>
    <property type="match status" value="1"/>
</dbReference>
<dbReference type="Pfam" id="PF15101">
    <property type="entry name" value="TERB2"/>
    <property type="match status" value="1"/>
</dbReference>
<evidence type="ECO:0000313" key="1">
    <source>
        <dbReference type="EnsemblMetazoa" id="Aqu2.1.22529_001"/>
    </source>
</evidence>